<evidence type="ECO:0000313" key="2">
    <source>
        <dbReference type="EMBL" id="ASO07261.1"/>
    </source>
</evidence>
<dbReference type="Proteomes" id="UP000204551">
    <property type="component" value="Chromosome"/>
</dbReference>
<organism evidence="2 3">
    <name type="scientific">Arenibacter algicola</name>
    <dbReference type="NCBI Taxonomy" id="616991"/>
    <lineage>
        <taxon>Bacteria</taxon>
        <taxon>Pseudomonadati</taxon>
        <taxon>Bacteroidota</taxon>
        <taxon>Flavobacteriia</taxon>
        <taxon>Flavobacteriales</taxon>
        <taxon>Flavobacteriaceae</taxon>
        <taxon>Arenibacter</taxon>
    </lineage>
</organism>
<dbReference type="GO" id="GO:0016740">
    <property type="term" value="F:transferase activity"/>
    <property type="evidence" value="ECO:0007669"/>
    <property type="project" value="UniProtKB-KW"/>
</dbReference>
<proteinExistence type="predicted"/>
<dbReference type="InterPro" id="IPR045057">
    <property type="entry name" value="Gcn5-rel_NAT"/>
</dbReference>
<protein>
    <submittedName>
        <fullName evidence="2">GCN5-related N-acetyl-transferase</fullName>
    </submittedName>
</protein>
<dbReference type="eggNOG" id="COG2388">
    <property type="taxonomic scope" value="Bacteria"/>
</dbReference>
<dbReference type="EMBL" id="CP022515">
    <property type="protein sequence ID" value="ASO07261.1"/>
    <property type="molecule type" value="Genomic_DNA"/>
</dbReference>
<dbReference type="STRING" id="616991.GCA_000733925_02102"/>
<name>A0A221V2A6_9FLAO</name>
<dbReference type="Pfam" id="PF14542">
    <property type="entry name" value="Acetyltransf_CG"/>
    <property type="match status" value="1"/>
</dbReference>
<reference evidence="2 3" key="1">
    <citation type="submission" date="2017-07" db="EMBL/GenBank/DDBJ databases">
        <title>Genome Sequence of Arenibacter algicola Strain SMS7 Isolated from a culture of the Diatom Skeletonema marinoi.</title>
        <authorList>
            <person name="Topel M."/>
            <person name="Pinder M.I.M."/>
            <person name="Johansson O.N."/>
            <person name="Kourtchenko O."/>
            <person name="Godhe A."/>
            <person name="Clarke A.K."/>
        </authorList>
    </citation>
    <scope>NUCLEOTIDE SEQUENCE [LARGE SCALE GENOMIC DNA]</scope>
    <source>
        <strain evidence="2 3">SMS7</strain>
    </source>
</reference>
<evidence type="ECO:0000313" key="3">
    <source>
        <dbReference type="Proteomes" id="UP000204551"/>
    </source>
</evidence>
<dbReference type="AlphaFoldDB" id="A0A221V2A6"/>
<keyword evidence="2" id="KW-0808">Transferase</keyword>
<dbReference type="Gene3D" id="3.40.630.30">
    <property type="match status" value="1"/>
</dbReference>
<evidence type="ECO:0000259" key="1">
    <source>
        <dbReference type="PROSITE" id="PS51729"/>
    </source>
</evidence>
<sequence>MEYKLIDNTEAKQYEYHINGVIAKIEYIRTKDKIYLTHTEVPKELEGQGVASALVKDVLKDIESKELTLIPMCPFVASYIKRHPDWKKLVLKGINIA</sequence>
<dbReference type="PANTHER" id="PTHR31435">
    <property type="entry name" value="PROTEIN NATD1"/>
    <property type="match status" value="1"/>
</dbReference>
<dbReference type="KEGG" id="aalg:AREALGSMS7_03852"/>
<gene>
    <name evidence="2" type="ORF">AREALGSMS7_03852</name>
</gene>
<dbReference type="SUPFAM" id="SSF55729">
    <property type="entry name" value="Acyl-CoA N-acyltransferases (Nat)"/>
    <property type="match status" value="1"/>
</dbReference>
<dbReference type="InterPro" id="IPR031165">
    <property type="entry name" value="GNAT_YJDJ"/>
</dbReference>
<feature type="domain" description="N-acetyltransferase" evidence="1">
    <location>
        <begin position="6"/>
        <end position="91"/>
    </location>
</feature>
<dbReference type="PANTHER" id="PTHR31435:SF10">
    <property type="entry name" value="BSR4717 PROTEIN"/>
    <property type="match status" value="1"/>
</dbReference>
<accession>A0A221V2A6</accession>
<dbReference type="InterPro" id="IPR016181">
    <property type="entry name" value="Acyl_CoA_acyltransferase"/>
</dbReference>
<dbReference type="RefSeq" id="WP_232513985.1">
    <property type="nucleotide sequence ID" value="NZ_CP022515.1"/>
</dbReference>
<dbReference type="PROSITE" id="PS51729">
    <property type="entry name" value="GNAT_YJDJ"/>
    <property type="match status" value="1"/>
</dbReference>